<feature type="domain" description="DUF4371" evidence="1">
    <location>
        <begin position="64"/>
        <end position="299"/>
    </location>
</feature>
<dbReference type="Pfam" id="PF14291">
    <property type="entry name" value="DUF4371"/>
    <property type="match status" value="1"/>
</dbReference>
<dbReference type="OrthoDB" id="6623301at2759"/>
<dbReference type="GeneID" id="112687746"/>
<dbReference type="AlphaFoldDB" id="A0A8B8G0W8"/>
<dbReference type="Proteomes" id="UP000694846">
    <property type="component" value="Unplaced"/>
</dbReference>
<gene>
    <name evidence="3" type="primary">LOC112687746</name>
</gene>
<accession>A0A8B8G0W8</accession>
<proteinExistence type="predicted"/>
<dbReference type="PANTHER" id="PTHR45749:SF37">
    <property type="entry name" value="OS05G0311600 PROTEIN"/>
    <property type="match status" value="1"/>
</dbReference>
<dbReference type="SUPFAM" id="SSF53098">
    <property type="entry name" value="Ribonuclease H-like"/>
    <property type="match status" value="1"/>
</dbReference>
<organism evidence="2 3">
    <name type="scientific">Sipha flava</name>
    <name type="common">yellow sugarcane aphid</name>
    <dbReference type="NCBI Taxonomy" id="143950"/>
    <lineage>
        <taxon>Eukaryota</taxon>
        <taxon>Metazoa</taxon>
        <taxon>Ecdysozoa</taxon>
        <taxon>Arthropoda</taxon>
        <taxon>Hexapoda</taxon>
        <taxon>Insecta</taxon>
        <taxon>Pterygota</taxon>
        <taxon>Neoptera</taxon>
        <taxon>Paraneoptera</taxon>
        <taxon>Hemiptera</taxon>
        <taxon>Sternorrhyncha</taxon>
        <taxon>Aphidomorpha</taxon>
        <taxon>Aphidoidea</taxon>
        <taxon>Aphididae</taxon>
        <taxon>Sipha</taxon>
    </lineage>
</organism>
<name>A0A8B8G0W8_9HEMI</name>
<dbReference type="InterPro" id="IPR025398">
    <property type="entry name" value="DUF4371"/>
</dbReference>
<keyword evidence="2" id="KW-1185">Reference proteome</keyword>
<dbReference type="PANTHER" id="PTHR45749">
    <property type="match status" value="1"/>
</dbReference>
<sequence length="543" mass="62605">MAPWIPSLKYNFKADITHGKRPFLHEWLKHYVWLCYSSVLKGALCKYCVLFESPIKRGSFKGVFIKNVFCNYKKFHEQAKVHLNSDWHKFTTLKSKDFISVMLNKTTNVHQMIDNSVQLMTETNTLKLKSIVSSIFFLGTHGLPLRGHSDDSALFNDLLKFRVECGDNILEDHFKNAPKNATYLSHHIQNEFINIFGTITSNIILEQIKKAECYCILADETMDICGTEQMSICIRYTFIENQSPIMREDFLGFIALNKLDAENISNVIIKSLLDWGLDLNKLIGQGYDGASTMSGHISGVQKRIQDKCNEAIYIHCSSHKLNLVLNELNYIPKIRNTIAIIKESSLRSSVAPSLTKLCLTRWLESHKALRKFYEKYIDIVEALNYLKINGNKDTSVKSVYIFNSITSLQFLVCLRVIAKYSAIIEPVTNKLQGVDIDLFSVHKHVQNLTDIISADRSSSEQVFNILMKDIKQYADDVGIEFVVLRITSKQTLRSNYPTNNPIDYYRMLVFLPYLDLLISSLTFRFKKKKMKMLFAYFLYIQKV</sequence>
<dbReference type="RefSeq" id="XP_025416428.1">
    <property type="nucleotide sequence ID" value="XM_025560643.1"/>
</dbReference>
<evidence type="ECO:0000313" key="2">
    <source>
        <dbReference type="Proteomes" id="UP000694846"/>
    </source>
</evidence>
<evidence type="ECO:0000313" key="3">
    <source>
        <dbReference type="RefSeq" id="XP_025416428.1"/>
    </source>
</evidence>
<protein>
    <submittedName>
        <fullName evidence="3">Zinc finger MYM-type protein 1-like</fullName>
    </submittedName>
</protein>
<evidence type="ECO:0000259" key="1">
    <source>
        <dbReference type="Pfam" id="PF14291"/>
    </source>
</evidence>
<dbReference type="InterPro" id="IPR012337">
    <property type="entry name" value="RNaseH-like_sf"/>
</dbReference>
<reference evidence="3" key="1">
    <citation type="submission" date="2025-08" db="UniProtKB">
        <authorList>
            <consortium name="RefSeq"/>
        </authorList>
    </citation>
    <scope>IDENTIFICATION</scope>
    <source>
        <tissue evidence="3">Whole body</tissue>
    </source>
</reference>